<organism evidence="1 2">
    <name type="scientific">Litorilituus lipolyticus</name>
    <dbReference type="NCBI Taxonomy" id="2491017"/>
    <lineage>
        <taxon>Bacteria</taxon>
        <taxon>Pseudomonadati</taxon>
        <taxon>Pseudomonadota</taxon>
        <taxon>Gammaproteobacteria</taxon>
        <taxon>Alteromonadales</taxon>
        <taxon>Colwelliaceae</taxon>
        <taxon>Litorilituus</taxon>
    </lineage>
</organism>
<dbReference type="AlphaFoldDB" id="A0A502KY07"/>
<sequence>MEFLIKPHDGIGPIKLGMNREQVRELFAGFFTLSDEASDFYFDSCLQIEFENDLVNFIGVSQNENYQLMFGGIDVFDVDGSTLFKVISANESESHSFNESEYIFPDQIVTLWEMDEQYDYLGNHKRKVWAQVGIGTKSYLKVVNGL</sequence>
<reference evidence="1 2" key="1">
    <citation type="submission" date="2019-01" db="EMBL/GenBank/DDBJ databases">
        <title>Litorilituus lipolytica sp. nov., isolated from intertidal sand of the Yellow Sea in China.</title>
        <authorList>
            <person name="Liu A."/>
        </authorList>
    </citation>
    <scope>NUCLEOTIDE SEQUENCE [LARGE SCALE GENOMIC DNA]</scope>
    <source>
        <strain evidence="1 2">RZ04</strain>
    </source>
</reference>
<proteinExistence type="predicted"/>
<dbReference type="OrthoDB" id="6861218at2"/>
<dbReference type="RefSeq" id="WP_135476859.1">
    <property type="nucleotide sequence ID" value="NZ_SAWY01000022.1"/>
</dbReference>
<accession>A0A502KY07</accession>
<name>A0A502KY07_9GAMM</name>
<evidence type="ECO:0000313" key="1">
    <source>
        <dbReference type="EMBL" id="TPH14533.1"/>
    </source>
</evidence>
<evidence type="ECO:0000313" key="2">
    <source>
        <dbReference type="Proteomes" id="UP000315303"/>
    </source>
</evidence>
<dbReference type="EMBL" id="SAWY01000022">
    <property type="protein sequence ID" value="TPH14533.1"/>
    <property type="molecule type" value="Genomic_DNA"/>
</dbReference>
<comment type="caution">
    <text evidence="1">The sequence shown here is derived from an EMBL/GenBank/DDBJ whole genome shotgun (WGS) entry which is preliminary data.</text>
</comment>
<gene>
    <name evidence="1" type="ORF">EPA86_11535</name>
</gene>
<protein>
    <submittedName>
        <fullName evidence="1">Uncharacterized protein</fullName>
    </submittedName>
</protein>
<dbReference type="Proteomes" id="UP000315303">
    <property type="component" value="Unassembled WGS sequence"/>
</dbReference>
<keyword evidence="2" id="KW-1185">Reference proteome</keyword>